<protein>
    <submittedName>
        <fullName evidence="1">Phage terminase small subunit P27 family</fullName>
    </submittedName>
</protein>
<dbReference type="EMBL" id="CP033464">
    <property type="protein sequence ID" value="QDX95777.1"/>
    <property type="molecule type" value="Genomic_DNA"/>
</dbReference>
<dbReference type="Pfam" id="PF05119">
    <property type="entry name" value="Terminase_4"/>
    <property type="match status" value="1"/>
</dbReference>
<dbReference type="AlphaFoldDB" id="A0A518VFK1"/>
<keyword evidence="2" id="KW-1185">Reference proteome</keyword>
<dbReference type="OrthoDB" id="6010489at2"/>
<accession>A0A518VFK1</accession>
<dbReference type="NCBIfam" id="TIGR01558">
    <property type="entry name" value="sm_term_P27"/>
    <property type="match status" value="1"/>
</dbReference>
<gene>
    <name evidence="1" type="ORF">EEL30_14705</name>
</gene>
<name>A0A518VFK1_BRELA</name>
<dbReference type="Proteomes" id="UP000319432">
    <property type="component" value="Chromosome"/>
</dbReference>
<sequence>MVIEANCPLVYLPKDLKKECKKIASELLHIGIMTNLDVDALARFLYARKMYIKVTDALLKTELTVQRKQAIHDEDGAVMDMNEWEEADVAYLDLLINQDKLFKQCRSAASDLGLTKGYRTFPLCI</sequence>
<proteinExistence type="predicted"/>
<reference evidence="1 2" key="1">
    <citation type="submission" date="2018-11" db="EMBL/GenBank/DDBJ databases">
        <title>Phylogenetic determinants of toxin gene distribution in genomes of Brevibacillus laterosporus.</title>
        <authorList>
            <person name="Glare T.R."/>
            <person name="Durrant A."/>
            <person name="Berry C."/>
            <person name="Palma L."/>
            <person name="Ormskirk M."/>
            <person name="Cox M.O."/>
        </authorList>
    </citation>
    <scope>NUCLEOTIDE SEQUENCE [LARGE SCALE GENOMIC DNA]</scope>
    <source>
        <strain evidence="1 2">1821L</strain>
    </source>
</reference>
<evidence type="ECO:0000313" key="1">
    <source>
        <dbReference type="EMBL" id="QDX95777.1"/>
    </source>
</evidence>
<evidence type="ECO:0000313" key="2">
    <source>
        <dbReference type="Proteomes" id="UP000319432"/>
    </source>
</evidence>
<dbReference type="InterPro" id="IPR006448">
    <property type="entry name" value="Phage_term_ssu_P27"/>
</dbReference>
<organism evidence="1 2">
    <name type="scientific">Brevibacillus laterosporus</name>
    <name type="common">Bacillus laterosporus</name>
    <dbReference type="NCBI Taxonomy" id="1465"/>
    <lineage>
        <taxon>Bacteria</taxon>
        <taxon>Bacillati</taxon>
        <taxon>Bacillota</taxon>
        <taxon>Bacilli</taxon>
        <taxon>Bacillales</taxon>
        <taxon>Paenibacillaceae</taxon>
        <taxon>Brevibacillus</taxon>
    </lineage>
</organism>